<protein>
    <recommendedName>
        <fullName evidence="4">G domain-containing protein</fullName>
    </recommendedName>
</protein>
<dbReference type="GO" id="GO:0005739">
    <property type="term" value="C:mitochondrion"/>
    <property type="evidence" value="ECO:0007669"/>
    <property type="project" value="TreeGrafter"/>
</dbReference>
<dbReference type="GO" id="GO:0003924">
    <property type="term" value="F:GTPase activity"/>
    <property type="evidence" value="ECO:0007669"/>
    <property type="project" value="TreeGrafter"/>
</dbReference>
<evidence type="ECO:0000256" key="2">
    <source>
        <dbReference type="ARBA" id="ARBA00023134"/>
    </source>
</evidence>
<evidence type="ECO:0000256" key="3">
    <source>
        <dbReference type="SAM" id="MobiDB-lite"/>
    </source>
</evidence>
<proteinExistence type="predicted"/>
<dbReference type="Gene3D" id="1.10.1580.10">
    <property type="match status" value="1"/>
</dbReference>
<sequence length="411" mass="45259">MLALPPAPSWFPGHMAAFAKALPSLLTKAHVVLEVRDARLPLTSVNSHLEASLVEWLNARHKTGGVRERIVVYTKKDLVPSWGEQRLRRALAKHFDHHLHFVAPSSPHSIRALHSSLVSTRNTDTTATLNVLVVGMPNVGKSTLLNSLRAKGTKSSQNEKPLKTSSLPGLTRALSTRLKLSSTHPIYAIDSPGVMIPFLGHGDTGKERGVKFALIAGIKESLYDDETLASYLIWRLWKDRPNRNSPQSTNLQSNGPPPNPDPSKFDSYLVLGALAERIGAISRGGSLDLDRAARYLVRWWRAGGHVKDGYDSHCTTVRSWGLDFEFNEEVPLGPLQRVEADLVGNANGSDDPLQARMDGIVGRFVEELKGTGSGLGISATQLKKREREEKKRVKVEKFKRSVVLPSNRQAP</sequence>
<organism evidence="5 6">
    <name type="scientific">Hydnum rufescens UP504</name>
    <dbReference type="NCBI Taxonomy" id="1448309"/>
    <lineage>
        <taxon>Eukaryota</taxon>
        <taxon>Fungi</taxon>
        <taxon>Dikarya</taxon>
        <taxon>Basidiomycota</taxon>
        <taxon>Agaricomycotina</taxon>
        <taxon>Agaricomycetes</taxon>
        <taxon>Cantharellales</taxon>
        <taxon>Hydnaceae</taxon>
        <taxon>Hydnum</taxon>
    </lineage>
</organism>
<dbReference type="GO" id="GO:0032543">
    <property type="term" value="P:mitochondrial translation"/>
    <property type="evidence" value="ECO:0007669"/>
    <property type="project" value="TreeGrafter"/>
</dbReference>
<dbReference type="PANTHER" id="PTHR45782">
    <property type="entry name" value="MITOCHONDRIAL RIBOSOME-ASSOCIATED GTPASE 1"/>
    <property type="match status" value="1"/>
</dbReference>
<dbReference type="GO" id="GO:0005525">
    <property type="term" value="F:GTP binding"/>
    <property type="evidence" value="ECO:0007669"/>
    <property type="project" value="UniProtKB-KW"/>
</dbReference>
<accession>A0A9P6B7T2</accession>
<dbReference type="AlphaFoldDB" id="A0A9P6B7T2"/>
<dbReference type="PANTHER" id="PTHR45782:SF4">
    <property type="entry name" value="MITOCHONDRIAL RIBOSOME-ASSOCIATED GTPASE 1"/>
    <property type="match status" value="1"/>
</dbReference>
<dbReference type="Gene3D" id="3.40.50.300">
    <property type="entry name" value="P-loop containing nucleotide triphosphate hydrolases"/>
    <property type="match status" value="1"/>
</dbReference>
<evidence type="ECO:0000313" key="6">
    <source>
        <dbReference type="Proteomes" id="UP000886523"/>
    </source>
</evidence>
<feature type="compositionally biased region" description="Polar residues" evidence="3">
    <location>
        <begin position="243"/>
        <end position="254"/>
    </location>
</feature>
<evidence type="ECO:0000313" key="5">
    <source>
        <dbReference type="EMBL" id="KAF9519318.1"/>
    </source>
</evidence>
<keyword evidence="1" id="KW-0547">Nucleotide-binding</keyword>
<dbReference type="SUPFAM" id="SSF52540">
    <property type="entry name" value="P-loop containing nucleoside triphosphate hydrolases"/>
    <property type="match status" value="1"/>
</dbReference>
<keyword evidence="2" id="KW-0342">GTP-binding</keyword>
<evidence type="ECO:0000259" key="4">
    <source>
        <dbReference type="Pfam" id="PF01926"/>
    </source>
</evidence>
<dbReference type="OrthoDB" id="269151at2759"/>
<name>A0A9P6B7T2_9AGAM</name>
<evidence type="ECO:0000256" key="1">
    <source>
        <dbReference type="ARBA" id="ARBA00022741"/>
    </source>
</evidence>
<dbReference type="Pfam" id="PF01926">
    <property type="entry name" value="MMR_HSR1"/>
    <property type="match status" value="1"/>
</dbReference>
<keyword evidence="6" id="KW-1185">Reference proteome</keyword>
<feature type="domain" description="G" evidence="4">
    <location>
        <begin position="131"/>
        <end position="199"/>
    </location>
</feature>
<dbReference type="InterPro" id="IPR027417">
    <property type="entry name" value="P-loop_NTPase"/>
</dbReference>
<gene>
    <name evidence="5" type="ORF">BS47DRAFT_1324605</name>
</gene>
<dbReference type="InterPro" id="IPR006073">
    <property type="entry name" value="GTP-bd"/>
</dbReference>
<comment type="caution">
    <text evidence="5">The sequence shown here is derived from an EMBL/GenBank/DDBJ whole genome shotgun (WGS) entry which is preliminary data.</text>
</comment>
<dbReference type="InterPro" id="IPR023179">
    <property type="entry name" value="GTP-bd_ortho_bundle_sf"/>
</dbReference>
<feature type="region of interest" description="Disordered" evidence="3">
    <location>
        <begin position="243"/>
        <end position="262"/>
    </location>
</feature>
<dbReference type="EMBL" id="MU128918">
    <property type="protein sequence ID" value="KAF9519318.1"/>
    <property type="molecule type" value="Genomic_DNA"/>
</dbReference>
<dbReference type="Proteomes" id="UP000886523">
    <property type="component" value="Unassembled WGS sequence"/>
</dbReference>
<reference evidence="5" key="1">
    <citation type="journal article" date="2020" name="Nat. Commun.">
        <title>Large-scale genome sequencing of mycorrhizal fungi provides insights into the early evolution of symbiotic traits.</title>
        <authorList>
            <person name="Miyauchi S."/>
            <person name="Kiss E."/>
            <person name="Kuo A."/>
            <person name="Drula E."/>
            <person name="Kohler A."/>
            <person name="Sanchez-Garcia M."/>
            <person name="Morin E."/>
            <person name="Andreopoulos B."/>
            <person name="Barry K.W."/>
            <person name="Bonito G."/>
            <person name="Buee M."/>
            <person name="Carver A."/>
            <person name="Chen C."/>
            <person name="Cichocki N."/>
            <person name="Clum A."/>
            <person name="Culley D."/>
            <person name="Crous P.W."/>
            <person name="Fauchery L."/>
            <person name="Girlanda M."/>
            <person name="Hayes R.D."/>
            <person name="Keri Z."/>
            <person name="LaButti K."/>
            <person name="Lipzen A."/>
            <person name="Lombard V."/>
            <person name="Magnuson J."/>
            <person name="Maillard F."/>
            <person name="Murat C."/>
            <person name="Nolan M."/>
            <person name="Ohm R.A."/>
            <person name="Pangilinan J."/>
            <person name="Pereira M.F."/>
            <person name="Perotto S."/>
            <person name="Peter M."/>
            <person name="Pfister S."/>
            <person name="Riley R."/>
            <person name="Sitrit Y."/>
            <person name="Stielow J.B."/>
            <person name="Szollosi G."/>
            <person name="Zifcakova L."/>
            <person name="Stursova M."/>
            <person name="Spatafora J.W."/>
            <person name="Tedersoo L."/>
            <person name="Vaario L.M."/>
            <person name="Yamada A."/>
            <person name="Yan M."/>
            <person name="Wang P."/>
            <person name="Xu J."/>
            <person name="Bruns T."/>
            <person name="Baldrian P."/>
            <person name="Vilgalys R."/>
            <person name="Dunand C."/>
            <person name="Henrissat B."/>
            <person name="Grigoriev I.V."/>
            <person name="Hibbett D."/>
            <person name="Nagy L.G."/>
            <person name="Martin F.M."/>
        </authorList>
    </citation>
    <scope>NUCLEOTIDE SEQUENCE</scope>
    <source>
        <strain evidence="5">UP504</strain>
    </source>
</reference>